<sequence length="340" mass="37624">MTLHTIERRRHGRQSVSVVLPVLNEAPSLAILLPRVAHMLERCGVDWEAVIVNDGGNDGLEDVVAQFETSWHGANVQLLHLSRNFGKEAALTAGLAAARGDAVITMDGDGQHPAGMLPEMISAWRDGVDMAIAAQHSRDRESWVMRSAKRLFYRLLQGGERFRIPSGAGDFRLLDRRVVQALLQLPERTRYMKGLFAWMGFKTRVLPFDAEARTAGNSKFKWWQLLELASLGMTSFSMKPLRMVSLAGVVISLLAIAYGLYIAAEKLIVGNALSGWATLASGMMLLSGIQLICLGVIAEYLGRIFEETKQRPLYILDRRVDHSAVGQTEQPQPLRPRAAP</sequence>
<dbReference type="AlphaFoldDB" id="A0A6L6Q4Q1"/>
<dbReference type="EMBL" id="WNLA01000018">
    <property type="protein sequence ID" value="MTW04833.1"/>
    <property type="molecule type" value="Genomic_DNA"/>
</dbReference>
<dbReference type="OrthoDB" id="9811884at2"/>
<evidence type="ECO:0000256" key="5">
    <source>
        <dbReference type="ARBA" id="ARBA00022989"/>
    </source>
</evidence>
<dbReference type="InterPro" id="IPR029044">
    <property type="entry name" value="Nucleotide-diphossugar_trans"/>
</dbReference>
<dbReference type="GO" id="GO:0016757">
    <property type="term" value="F:glycosyltransferase activity"/>
    <property type="evidence" value="ECO:0007669"/>
    <property type="project" value="UniProtKB-KW"/>
</dbReference>
<accession>A0A6L6Q4Q1</accession>
<dbReference type="InterPro" id="IPR050256">
    <property type="entry name" value="Glycosyltransferase_2"/>
</dbReference>
<dbReference type="PANTHER" id="PTHR48090">
    <property type="entry name" value="UNDECAPRENYL-PHOSPHATE 4-DEOXY-4-FORMAMIDO-L-ARABINOSE TRANSFERASE-RELATED"/>
    <property type="match status" value="1"/>
</dbReference>
<evidence type="ECO:0000313" key="9">
    <source>
        <dbReference type="EMBL" id="MTW04833.1"/>
    </source>
</evidence>
<evidence type="ECO:0000256" key="7">
    <source>
        <dbReference type="SAM" id="Phobius"/>
    </source>
</evidence>
<dbReference type="Pfam" id="PF00535">
    <property type="entry name" value="Glycos_transf_2"/>
    <property type="match status" value="1"/>
</dbReference>
<dbReference type="RefSeq" id="WP_155441187.1">
    <property type="nucleotide sequence ID" value="NZ_WNLA01000018.1"/>
</dbReference>
<keyword evidence="3 9" id="KW-0808">Transferase</keyword>
<feature type="transmembrane region" description="Helical" evidence="7">
    <location>
        <begin position="243"/>
        <end position="264"/>
    </location>
</feature>
<keyword evidence="5 7" id="KW-1133">Transmembrane helix</keyword>
<protein>
    <submittedName>
        <fullName evidence="9">Glycosyltransferase</fullName>
    </submittedName>
</protein>
<gene>
    <name evidence="9" type="ORF">GM668_22415</name>
</gene>
<comment type="subcellular location">
    <subcellularLocation>
        <location evidence="1">Membrane</location>
        <topology evidence="1">Multi-pass membrane protein</topology>
    </subcellularLocation>
</comment>
<organism evidence="9 10">
    <name type="scientific">Pseudoduganella ginsengisoli</name>
    <dbReference type="NCBI Taxonomy" id="1462440"/>
    <lineage>
        <taxon>Bacteria</taxon>
        <taxon>Pseudomonadati</taxon>
        <taxon>Pseudomonadota</taxon>
        <taxon>Betaproteobacteria</taxon>
        <taxon>Burkholderiales</taxon>
        <taxon>Oxalobacteraceae</taxon>
        <taxon>Telluria group</taxon>
        <taxon>Pseudoduganella</taxon>
    </lineage>
</organism>
<evidence type="ECO:0000256" key="3">
    <source>
        <dbReference type="ARBA" id="ARBA00022679"/>
    </source>
</evidence>
<evidence type="ECO:0000256" key="4">
    <source>
        <dbReference type="ARBA" id="ARBA00022692"/>
    </source>
</evidence>
<proteinExistence type="predicted"/>
<comment type="caution">
    <text evidence="9">The sequence shown here is derived from an EMBL/GenBank/DDBJ whole genome shotgun (WGS) entry which is preliminary data.</text>
</comment>
<keyword evidence="10" id="KW-1185">Reference proteome</keyword>
<reference evidence="9 10" key="1">
    <citation type="submission" date="2019-11" db="EMBL/GenBank/DDBJ databases">
        <title>Type strains purchased from KCTC, JCM and DSMZ.</title>
        <authorList>
            <person name="Lu H."/>
        </authorList>
    </citation>
    <scope>NUCLEOTIDE SEQUENCE [LARGE SCALE GENOMIC DNA]</scope>
    <source>
        <strain evidence="9 10">KCTC 42409</strain>
    </source>
</reference>
<name>A0A6L6Q4Q1_9BURK</name>
<dbReference type="CDD" id="cd04187">
    <property type="entry name" value="DPM1_like_bac"/>
    <property type="match status" value="1"/>
</dbReference>
<feature type="transmembrane region" description="Helical" evidence="7">
    <location>
        <begin position="276"/>
        <end position="301"/>
    </location>
</feature>
<evidence type="ECO:0000259" key="8">
    <source>
        <dbReference type="Pfam" id="PF00535"/>
    </source>
</evidence>
<dbReference type="Gene3D" id="3.90.550.10">
    <property type="entry name" value="Spore Coat Polysaccharide Biosynthesis Protein SpsA, Chain A"/>
    <property type="match status" value="1"/>
</dbReference>
<dbReference type="PANTHER" id="PTHR48090:SF1">
    <property type="entry name" value="PROPHAGE BACTOPRENOL GLUCOSYL TRANSFERASE HOMOLOG"/>
    <property type="match status" value="1"/>
</dbReference>
<dbReference type="InterPro" id="IPR001173">
    <property type="entry name" value="Glyco_trans_2-like"/>
</dbReference>
<keyword evidence="6 7" id="KW-0472">Membrane</keyword>
<keyword evidence="4 7" id="KW-0812">Transmembrane</keyword>
<evidence type="ECO:0000256" key="6">
    <source>
        <dbReference type="ARBA" id="ARBA00023136"/>
    </source>
</evidence>
<dbReference type="GO" id="GO:0005886">
    <property type="term" value="C:plasma membrane"/>
    <property type="evidence" value="ECO:0007669"/>
    <property type="project" value="TreeGrafter"/>
</dbReference>
<keyword evidence="2" id="KW-0328">Glycosyltransferase</keyword>
<evidence type="ECO:0000256" key="2">
    <source>
        <dbReference type="ARBA" id="ARBA00022676"/>
    </source>
</evidence>
<evidence type="ECO:0000256" key="1">
    <source>
        <dbReference type="ARBA" id="ARBA00004141"/>
    </source>
</evidence>
<evidence type="ECO:0000313" key="10">
    <source>
        <dbReference type="Proteomes" id="UP000484015"/>
    </source>
</evidence>
<dbReference type="Proteomes" id="UP000484015">
    <property type="component" value="Unassembled WGS sequence"/>
</dbReference>
<dbReference type="SUPFAM" id="SSF53448">
    <property type="entry name" value="Nucleotide-diphospho-sugar transferases"/>
    <property type="match status" value="1"/>
</dbReference>
<feature type="domain" description="Glycosyltransferase 2-like" evidence="8">
    <location>
        <begin position="17"/>
        <end position="182"/>
    </location>
</feature>